<dbReference type="EMBL" id="CP038008">
    <property type="protein sequence ID" value="QBY30153.1"/>
    <property type="molecule type" value="Genomic_DNA"/>
</dbReference>
<organism evidence="1">
    <name type="scientific">Citrobacter rodentium</name>
    <dbReference type="NCBI Taxonomy" id="67825"/>
    <lineage>
        <taxon>Bacteria</taxon>
        <taxon>Pseudomonadati</taxon>
        <taxon>Pseudomonadota</taxon>
        <taxon>Gammaproteobacteria</taxon>
        <taxon>Enterobacterales</taxon>
        <taxon>Enterobacteriaceae</taxon>
        <taxon>Citrobacter</taxon>
    </lineage>
</organism>
<reference evidence="1" key="1">
    <citation type="submission" date="2019-03" db="EMBL/GenBank/DDBJ databases">
        <title>Complete genome sequence of enteropathogenic Citrobacter rodentium strain DBS100.</title>
        <authorList>
            <person name="Popov G."/>
            <person name="Fiebig A."/>
            <person name="Shideler S."/>
            <person name="Coombes B."/>
            <person name="Savchenko A."/>
        </authorList>
    </citation>
    <scope>NUCLEOTIDE SEQUENCE</scope>
    <source>
        <strain evidence="1">DBS100</strain>
    </source>
</reference>
<sequence length="59" mass="6591">MAARAPYPAYKIDKITTMITRKISRCSKAASEDIPRSVVNYVTGVAKRSQRRYGAKDKA</sequence>
<accession>A0A482PJ96</accession>
<name>A0A482PJ96_CITRO</name>
<dbReference type="RefSeq" id="WP_024132968.1">
    <property type="nucleotide sequence ID" value="NZ_CAJTBI010000015.1"/>
</dbReference>
<proteinExistence type="predicted"/>
<evidence type="ECO:0000313" key="1">
    <source>
        <dbReference type="EMBL" id="QBY30153.1"/>
    </source>
</evidence>
<dbReference type="AlphaFoldDB" id="A0A482PJ96"/>
<protein>
    <submittedName>
        <fullName evidence="1">Uncharacterized protein</fullName>
    </submittedName>
</protein>
<gene>
    <name evidence="1" type="ORF">E2R62_15775</name>
</gene>